<name>A0LN57_SYNFM</name>
<feature type="transmembrane region" description="Helical" evidence="1">
    <location>
        <begin position="87"/>
        <end position="103"/>
    </location>
</feature>
<reference evidence="2 3" key="1">
    <citation type="submission" date="2006-10" db="EMBL/GenBank/DDBJ databases">
        <title>Complete sequence of Syntrophobacter fumaroxidans MPOB.</title>
        <authorList>
            <consortium name="US DOE Joint Genome Institute"/>
            <person name="Copeland A."/>
            <person name="Lucas S."/>
            <person name="Lapidus A."/>
            <person name="Barry K."/>
            <person name="Detter J.C."/>
            <person name="Glavina del Rio T."/>
            <person name="Hammon N."/>
            <person name="Israni S."/>
            <person name="Pitluck S."/>
            <person name="Goltsman E.G."/>
            <person name="Martinez M."/>
            <person name="Schmutz J."/>
            <person name="Larimer F."/>
            <person name="Land M."/>
            <person name="Hauser L."/>
            <person name="Kyrpides N."/>
            <person name="Kim E."/>
            <person name="Boone D.R."/>
            <person name="Brockman F."/>
            <person name="Culley D."/>
            <person name="Ferry J."/>
            <person name="Gunsalus R."/>
            <person name="McInerney M.J."/>
            <person name="Morrison M."/>
            <person name="Plugge C."/>
            <person name="Rohlin L."/>
            <person name="Scholten J."/>
            <person name="Sieber J."/>
            <person name="Stams A.J.M."/>
            <person name="Worm P."/>
            <person name="Henstra A.M."/>
            <person name="Richardson P."/>
        </authorList>
    </citation>
    <scope>NUCLEOTIDE SEQUENCE [LARGE SCALE GENOMIC DNA]</scope>
    <source>
        <strain evidence="3">DSM 10017 / MPOB</strain>
    </source>
</reference>
<feature type="transmembrane region" description="Helical" evidence="1">
    <location>
        <begin position="115"/>
        <end position="134"/>
    </location>
</feature>
<dbReference type="EMBL" id="CP000478">
    <property type="protein sequence ID" value="ABK18859.1"/>
    <property type="molecule type" value="Genomic_DNA"/>
</dbReference>
<sequence length="325" mass="35728">MGLFSQNNGFDRNPGLGMEIAVGTTATLISFLAILLIPVAGVVAGVLTPLPTLLSLYRRGRPMGYWGPGVTVLAGVLLLVVLGMPQIVPYFCLLLSMGVLMGLGMRRQWSIEKTIGVPTLFVFVAGAFLFWLAAGDSETGFAGFVEEDLRNSIRAAMQQYGGEGEEKKVLEQSLQNMVPFLVKLLPGAAVSTTLLAAWFNVVAARRYCRMARLPFPAWGQWLEWKAPDHLIWGVIAAGVMLLVPGKTLTVVGLNLLLILATVYLFQGLAILGFYFERWKMPRAMRLLSYGIVLLQQFATMAVILLGLFDLWCDFRRLTRKPAESP</sequence>
<dbReference type="Proteomes" id="UP000001784">
    <property type="component" value="Chromosome"/>
</dbReference>
<keyword evidence="1" id="KW-0812">Transmembrane</keyword>
<feature type="transmembrane region" description="Helical" evidence="1">
    <location>
        <begin position="229"/>
        <end position="245"/>
    </location>
</feature>
<dbReference type="HOGENOM" id="CLU_068641_1_0_7"/>
<feature type="transmembrane region" description="Helical" evidence="1">
    <location>
        <begin position="20"/>
        <end position="50"/>
    </location>
</feature>
<organism evidence="2 3">
    <name type="scientific">Syntrophobacter fumaroxidans (strain DSM 10017 / MPOB)</name>
    <dbReference type="NCBI Taxonomy" id="335543"/>
    <lineage>
        <taxon>Bacteria</taxon>
        <taxon>Pseudomonadati</taxon>
        <taxon>Thermodesulfobacteriota</taxon>
        <taxon>Syntrophobacteria</taxon>
        <taxon>Syntrophobacterales</taxon>
        <taxon>Syntrophobacteraceae</taxon>
        <taxon>Syntrophobacter</taxon>
    </lineage>
</organism>
<protein>
    <submittedName>
        <fullName evidence="2">Conserved hypothetical membrane protein</fullName>
    </submittedName>
</protein>
<dbReference type="RefSeq" id="WP_011699984.1">
    <property type="nucleotide sequence ID" value="NC_008554.1"/>
</dbReference>
<feature type="transmembrane region" description="Helical" evidence="1">
    <location>
        <begin position="251"/>
        <end position="274"/>
    </location>
</feature>
<keyword evidence="1" id="KW-1133">Transmembrane helix</keyword>
<evidence type="ECO:0000313" key="2">
    <source>
        <dbReference type="EMBL" id="ABK18859.1"/>
    </source>
</evidence>
<evidence type="ECO:0000256" key="1">
    <source>
        <dbReference type="SAM" id="Phobius"/>
    </source>
</evidence>
<dbReference type="eggNOG" id="COG4241">
    <property type="taxonomic scope" value="Bacteria"/>
</dbReference>
<dbReference type="OrthoDB" id="12714at2"/>
<evidence type="ECO:0000313" key="3">
    <source>
        <dbReference type="Proteomes" id="UP000001784"/>
    </source>
</evidence>
<dbReference type="PANTHER" id="PTHR41324">
    <property type="entry name" value="MEMBRANE PROTEIN-RELATED"/>
    <property type="match status" value="1"/>
</dbReference>
<dbReference type="InParanoid" id="A0LN57"/>
<proteinExistence type="predicted"/>
<dbReference type="InterPro" id="IPR018710">
    <property type="entry name" value="DUF2232"/>
</dbReference>
<keyword evidence="3" id="KW-1185">Reference proteome</keyword>
<accession>A0LN57</accession>
<feature type="transmembrane region" description="Helical" evidence="1">
    <location>
        <begin position="62"/>
        <end position="81"/>
    </location>
</feature>
<dbReference type="STRING" id="335543.Sfum_3186"/>
<gene>
    <name evidence="2" type="ordered locus">Sfum_3186</name>
</gene>
<keyword evidence="1" id="KW-0472">Membrane</keyword>
<feature type="transmembrane region" description="Helical" evidence="1">
    <location>
        <begin position="286"/>
        <end position="308"/>
    </location>
</feature>
<dbReference type="AlphaFoldDB" id="A0LN57"/>
<dbReference type="KEGG" id="sfu:Sfum_3186"/>
<dbReference type="PANTHER" id="PTHR41324:SF1">
    <property type="entry name" value="DUF2232 DOMAIN-CONTAINING PROTEIN"/>
    <property type="match status" value="1"/>
</dbReference>
<dbReference type="Pfam" id="PF09991">
    <property type="entry name" value="DUF2232"/>
    <property type="match status" value="1"/>
</dbReference>
<feature type="transmembrane region" description="Helical" evidence="1">
    <location>
        <begin position="184"/>
        <end position="208"/>
    </location>
</feature>